<dbReference type="EMBL" id="CP136600">
    <property type="protein sequence ID" value="WOH37976.1"/>
    <property type="molecule type" value="Genomic_DNA"/>
</dbReference>
<evidence type="ECO:0000313" key="5">
    <source>
        <dbReference type="Proteomes" id="UP001301442"/>
    </source>
</evidence>
<dbReference type="SUPFAM" id="SSF52833">
    <property type="entry name" value="Thioredoxin-like"/>
    <property type="match status" value="1"/>
</dbReference>
<proteinExistence type="inferred from homology"/>
<dbReference type="Gene3D" id="1.20.1050.10">
    <property type="match status" value="1"/>
</dbReference>
<reference evidence="4 5" key="1">
    <citation type="submission" date="2023-09" db="EMBL/GenBank/DDBJ databases">
        <authorList>
            <person name="Qi X."/>
        </authorList>
    </citation>
    <scope>NUCLEOTIDE SEQUENCE [LARGE SCALE GENOMIC DNA]</scope>
    <source>
        <strain evidence="4 5">S1-1</strain>
    </source>
</reference>
<dbReference type="Gene3D" id="3.40.30.10">
    <property type="entry name" value="Glutaredoxin"/>
    <property type="match status" value="1"/>
</dbReference>
<comment type="similarity">
    <text evidence="1">Belongs to the GST superfamily.</text>
</comment>
<dbReference type="RefSeq" id="WP_348396750.1">
    <property type="nucleotide sequence ID" value="NZ_CP136600.1"/>
</dbReference>
<name>A0ABZ0GQ83_9GAMM</name>
<keyword evidence="5" id="KW-1185">Reference proteome</keyword>
<feature type="domain" description="GST N-terminal" evidence="2">
    <location>
        <begin position="1"/>
        <end position="80"/>
    </location>
</feature>
<dbReference type="Proteomes" id="UP001301442">
    <property type="component" value="Chromosome"/>
</dbReference>
<evidence type="ECO:0000259" key="3">
    <source>
        <dbReference type="PROSITE" id="PS50405"/>
    </source>
</evidence>
<dbReference type="InterPro" id="IPR004045">
    <property type="entry name" value="Glutathione_S-Trfase_N"/>
</dbReference>
<feature type="domain" description="GST C-terminal" evidence="3">
    <location>
        <begin position="86"/>
        <end position="213"/>
    </location>
</feature>
<dbReference type="InterPro" id="IPR004046">
    <property type="entry name" value="GST_C"/>
</dbReference>
<evidence type="ECO:0000259" key="2">
    <source>
        <dbReference type="PROSITE" id="PS50404"/>
    </source>
</evidence>
<dbReference type="SFLD" id="SFLDG00358">
    <property type="entry name" value="Main_(cytGST)"/>
    <property type="match status" value="1"/>
</dbReference>
<dbReference type="InterPro" id="IPR010987">
    <property type="entry name" value="Glutathione-S-Trfase_C-like"/>
</dbReference>
<dbReference type="PROSITE" id="PS50404">
    <property type="entry name" value="GST_NTER"/>
    <property type="match status" value="1"/>
</dbReference>
<dbReference type="InterPro" id="IPR036282">
    <property type="entry name" value="Glutathione-S-Trfase_C_sf"/>
</dbReference>
<organism evidence="4 5">
    <name type="scientific">Thalassotalea fonticola</name>
    <dbReference type="NCBI Taxonomy" id="3065649"/>
    <lineage>
        <taxon>Bacteria</taxon>
        <taxon>Pseudomonadati</taxon>
        <taxon>Pseudomonadota</taxon>
        <taxon>Gammaproteobacteria</taxon>
        <taxon>Alteromonadales</taxon>
        <taxon>Colwelliaceae</taxon>
        <taxon>Thalassotalea</taxon>
    </lineage>
</organism>
<dbReference type="PANTHER" id="PTHR44051:SF21">
    <property type="entry name" value="GLUTATHIONE S-TRANSFERASE FAMILY PROTEIN"/>
    <property type="match status" value="1"/>
</dbReference>
<dbReference type="SFLD" id="SFLDS00019">
    <property type="entry name" value="Glutathione_Transferase_(cytos"/>
    <property type="match status" value="1"/>
</dbReference>
<dbReference type="Pfam" id="PF02798">
    <property type="entry name" value="GST_N"/>
    <property type="match status" value="1"/>
</dbReference>
<evidence type="ECO:0000256" key="1">
    <source>
        <dbReference type="RuleBase" id="RU003494"/>
    </source>
</evidence>
<sequence>MTIKLWHCYDSRSLRSLWALEEMGIDYEVEVLPFPPRFLKKEYLEINPLGTVPFFKDDNTCLTESTAICHYLVEKYNQHQFAIPVEHPEYGKFLNYLYQSDTTYTFPLALILRYKHLEKAERLNPQVVEDYTQWLFSRMRELINHLQTNTYLCDNRFTIADIAIGMALHFGERIGLSDSYKPEIKEYLARLQSRPAFKRAREIGTDLDPFSNL</sequence>
<dbReference type="Pfam" id="PF00043">
    <property type="entry name" value="GST_C"/>
    <property type="match status" value="1"/>
</dbReference>
<dbReference type="InterPro" id="IPR040079">
    <property type="entry name" value="Glutathione_S-Trfase"/>
</dbReference>
<dbReference type="CDD" id="cd03046">
    <property type="entry name" value="GST_N_GTT1_like"/>
    <property type="match status" value="1"/>
</dbReference>
<accession>A0ABZ0GQ83</accession>
<dbReference type="SFLD" id="SFLDG01150">
    <property type="entry name" value="Main.1:_Beta-like"/>
    <property type="match status" value="1"/>
</dbReference>
<dbReference type="InterPro" id="IPR036249">
    <property type="entry name" value="Thioredoxin-like_sf"/>
</dbReference>
<evidence type="ECO:0000313" key="4">
    <source>
        <dbReference type="EMBL" id="WOH37976.1"/>
    </source>
</evidence>
<protein>
    <submittedName>
        <fullName evidence="4">Glutathione S-transferase family protein</fullName>
    </submittedName>
</protein>
<gene>
    <name evidence="4" type="ORF">RI844_01705</name>
</gene>
<dbReference type="PROSITE" id="PS50405">
    <property type="entry name" value="GST_CTER"/>
    <property type="match status" value="1"/>
</dbReference>
<dbReference type="PANTHER" id="PTHR44051">
    <property type="entry name" value="GLUTATHIONE S-TRANSFERASE-RELATED"/>
    <property type="match status" value="1"/>
</dbReference>
<dbReference type="SUPFAM" id="SSF47616">
    <property type="entry name" value="GST C-terminal domain-like"/>
    <property type="match status" value="1"/>
</dbReference>